<dbReference type="Pfam" id="PF00903">
    <property type="entry name" value="Glyoxalase"/>
    <property type="match status" value="1"/>
</dbReference>
<evidence type="ECO:0000313" key="3">
    <source>
        <dbReference type="EMBL" id="SDS28963.1"/>
    </source>
</evidence>
<dbReference type="InterPro" id="IPR037523">
    <property type="entry name" value="VOC_core"/>
</dbReference>
<sequence length="169" mass="17932">MTDAPAPSTDGTPTSVRPVPEGYTSLTPFLCVADGNAAIDFYSRAFGATLVSRMDLPGGGVAHAELDFGQGRLQLSDAMPDFGLVAPSGEDRVSQSTCLYLADVDAVTARAVELGATLREAPATFVTGDRFASVLDPFGHRWAIMTRVEDVPPEEQERRLAEWAETGLG</sequence>
<dbReference type="InterPro" id="IPR029068">
    <property type="entry name" value="Glyas_Bleomycin-R_OHBP_Dase"/>
</dbReference>
<dbReference type="PANTHER" id="PTHR34109">
    <property type="entry name" value="BNAUNNG04460D PROTEIN-RELATED"/>
    <property type="match status" value="1"/>
</dbReference>
<accession>A0A1H1QZW1</accession>
<dbReference type="OrthoDB" id="9795306at2"/>
<dbReference type="EMBL" id="LT629749">
    <property type="protein sequence ID" value="SDS28963.1"/>
    <property type="molecule type" value="Genomic_DNA"/>
</dbReference>
<proteinExistence type="predicted"/>
<protein>
    <submittedName>
        <fullName evidence="3">Uncharacterized conserved protein PhnB, glyoxalase superfamily</fullName>
    </submittedName>
</protein>
<dbReference type="Gene3D" id="3.30.720.120">
    <property type="match status" value="1"/>
</dbReference>
<dbReference type="SUPFAM" id="SSF54593">
    <property type="entry name" value="Glyoxalase/Bleomycin resistance protein/Dihydroxybiphenyl dioxygenase"/>
    <property type="match status" value="1"/>
</dbReference>
<dbReference type="RefSeq" id="WP_091411522.1">
    <property type="nucleotide sequence ID" value="NZ_LT629749.1"/>
</dbReference>
<evidence type="ECO:0000259" key="2">
    <source>
        <dbReference type="PROSITE" id="PS51819"/>
    </source>
</evidence>
<dbReference type="Proteomes" id="UP000199092">
    <property type="component" value="Chromosome I"/>
</dbReference>
<name>A0A1H1QZW1_9ACTN</name>
<gene>
    <name evidence="3" type="ORF">SAMN04488543_1445</name>
</gene>
<organism evidence="3 4">
    <name type="scientific">Friedmanniella luteola</name>
    <dbReference type="NCBI Taxonomy" id="546871"/>
    <lineage>
        <taxon>Bacteria</taxon>
        <taxon>Bacillati</taxon>
        <taxon>Actinomycetota</taxon>
        <taxon>Actinomycetes</taxon>
        <taxon>Propionibacteriales</taxon>
        <taxon>Nocardioidaceae</taxon>
        <taxon>Friedmanniella</taxon>
    </lineage>
</organism>
<dbReference type="STRING" id="546871.SAMN04488543_1445"/>
<evidence type="ECO:0000313" key="4">
    <source>
        <dbReference type="Proteomes" id="UP000199092"/>
    </source>
</evidence>
<dbReference type="AlphaFoldDB" id="A0A1H1QZW1"/>
<dbReference type="Gene3D" id="3.30.720.110">
    <property type="match status" value="1"/>
</dbReference>
<dbReference type="InterPro" id="IPR004360">
    <property type="entry name" value="Glyas_Fos-R_dOase_dom"/>
</dbReference>
<feature type="domain" description="VOC" evidence="2">
    <location>
        <begin position="22"/>
        <end position="147"/>
    </location>
</feature>
<dbReference type="CDD" id="cd07246">
    <property type="entry name" value="VOC_like"/>
    <property type="match status" value="1"/>
</dbReference>
<reference evidence="3 4" key="1">
    <citation type="submission" date="2016-10" db="EMBL/GenBank/DDBJ databases">
        <authorList>
            <person name="de Groot N.N."/>
        </authorList>
    </citation>
    <scope>NUCLEOTIDE SEQUENCE [LARGE SCALE GENOMIC DNA]</scope>
    <source>
        <strain evidence="3 4">DSM 21741</strain>
    </source>
</reference>
<dbReference type="PANTHER" id="PTHR34109:SF1">
    <property type="entry name" value="VOC DOMAIN-CONTAINING PROTEIN"/>
    <property type="match status" value="1"/>
</dbReference>
<dbReference type="PROSITE" id="PS51819">
    <property type="entry name" value="VOC"/>
    <property type="match status" value="1"/>
</dbReference>
<evidence type="ECO:0000256" key="1">
    <source>
        <dbReference type="SAM" id="MobiDB-lite"/>
    </source>
</evidence>
<feature type="region of interest" description="Disordered" evidence="1">
    <location>
        <begin position="1"/>
        <end position="20"/>
    </location>
</feature>
<keyword evidence="4" id="KW-1185">Reference proteome</keyword>